<evidence type="ECO:0000313" key="2">
    <source>
        <dbReference type="Proteomes" id="UP000323454"/>
    </source>
</evidence>
<name>A0A5B2WL39_9PSEU</name>
<keyword evidence="2" id="KW-1185">Reference proteome</keyword>
<organism evidence="1 2">
    <name type="scientific">Solihabitans fulvus</name>
    <dbReference type="NCBI Taxonomy" id="1892852"/>
    <lineage>
        <taxon>Bacteria</taxon>
        <taxon>Bacillati</taxon>
        <taxon>Actinomycetota</taxon>
        <taxon>Actinomycetes</taxon>
        <taxon>Pseudonocardiales</taxon>
        <taxon>Pseudonocardiaceae</taxon>
        <taxon>Solihabitans</taxon>
    </lineage>
</organism>
<dbReference type="RefSeq" id="WP_149854755.1">
    <property type="nucleotide sequence ID" value="NZ_VUOB01000085.1"/>
</dbReference>
<evidence type="ECO:0000313" key="1">
    <source>
        <dbReference type="EMBL" id="KAA2251216.1"/>
    </source>
</evidence>
<reference evidence="1 2" key="2">
    <citation type="submission" date="2019-09" db="EMBL/GenBank/DDBJ databases">
        <authorList>
            <person name="Jin C."/>
        </authorList>
    </citation>
    <scope>NUCLEOTIDE SEQUENCE [LARGE SCALE GENOMIC DNA]</scope>
    <source>
        <strain evidence="1 2">AN110305</strain>
    </source>
</reference>
<dbReference type="EMBL" id="VUOB01000085">
    <property type="protein sequence ID" value="KAA2251216.1"/>
    <property type="molecule type" value="Genomic_DNA"/>
</dbReference>
<dbReference type="Proteomes" id="UP000323454">
    <property type="component" value="Unassembled WGS sequence"/>
</dbReference>
<proteinExistence type="predicted"/>
<comment type="caution">
    <text evidence="1">The sequence shown here is derived from an EMBL/GenBank/DDBJ whole genome shotgun (WGS) entry which is preliminary data.</text>
</comment>
<protein>
    <submittedName>
        <fullName evidence="1">Transcriptional regulator</fullName>
    </submittedName>
</protein>
<reference evidence="1 2" key="1">
    <citation type="submission" date="2019-09" db="EMBL/GenBank/DDBJ databases">
        <title>Goodfellowia gen. nov., a new genus of the Pseudonocardineae related to Actinoalloteichus, containing Goodfellowia coeruleoviolacea gen. nov., comb. nov. gen. nov., comb. nov.</title>
        <authorList>
            <person name="Labeda D."/>
        </authorList>
    </citation>
    <scope>NUCLEOTIDE SEQUENCE [LARGE SCALE GENOMIC DNA]</scope>
    <source>
        <strain evidence="1 2">AN110305</strain>
    </source>
</reference>
<dbReference type="AlphaFoldDB" id="A0A5B2WL39"/>
<sequence length="125" mass="13593">MPYDNLFDGEGGSLPPIPTQQSLRVDPEAIPHLRNVFSTALVKLDKQIELAITEVRVRPWAGDPVSAEAATKFNERSFDAADSALTALQGYQAQLKSALDALGQVERQYHVVEGDNTDLLKQGGC</sequence>
<gene>
    <name evidence="1" type="ORF">F0L68_37980</name>
</gene>
<dbReference type="OrthoDB" id="5189596at2"/>
<accession>A0A5B2WL39</accession>